<protein>
    <recommendedName>
        <fullName evidence="5">Chemotaxis protein</fullName>
    </recommendedName>
</protein>
<keyword evidence="1" id="KW-0175">Coiled coil</keyword>
<keyword evidence="4" id="KW-1185">Reference proteome</keyword>
<dbReference type="EMBL" id="QASN01000007">
    <property type="protein sequence ID" value="PTU75466.1"/>
    <property type="molecule type" value="Genomic_DNA"/>
</dbReference>
<gene>
    <name evidence="3" type="ORF">DBO85_04825</name>
</gene>
<reference evidence="3 4" key="1">
    <citation type="submission" date="2018-04" db="EMBL/GenBank/DDBJ databases">
        <title>Pseudomonas sp. nov., isolated from mangrove soil.</title>
        <authorList>
            <person name="Chen C."/>
        </authorList>
    </citation>
    <scope>NUCLEOTIDE SEQUENCE [LARGE SCALE GENOMIC DNA]</scope>
    <source>
        <strain evidence="3 4">TC-11</strain>
    </source>
</reference>
<organism evidence="3 4">
    <name type="scientific">Pseudomonas mangrovi</name>
    <dbReference type="NCBI Taxonomy" id="2161748"/>
    <lineage>
        <taxon>Bacteria</taxon>
        <taxon>Pseudomonadati</taxon>
        <taxon>Pseudomonadota</taxon>
        <taxon>Gammaproteobacteria</taxon>
        <taxon>Pseudomonadales</taxon>
        <taxon>Pseudomonadaceae</taxon>
        <taxon>Pseudomonas</taxon>
    </lineage>
</organism>
<evidence type="ECO:0008006" key="5">
    <source>
        <dbReference type="Google" id="ProtNLM"/>
    </source>
</evidence>
<evidence type="ECO:0000313" key="3">
    <source>
        <dbReference type="EMBL" id="PTU75466.1"/>
    </source>
</evidence>
<comment type="caution">
    <text evidence="3">The sequence shown here is derived from an EMBL/GenBank/DDBJ whole genome shotgun (WGS) entry which is preliminary data.</text>
</comment>
<evidence type="ECO:0000256" key="2">
    <source>
        <dbReference type="SAM" id="MobiDB-lite"/>
    </source>
</evidence>
<dbReference type="Gene3D" id="1.20.120.1490">
    <property type="match status" value="1"/>
</dbReference>
<evidence type="ECO:0000313" key="4">
    <source>
        <dbReference type="Proteomes" id="UP000244064"/>
    </source>
</evidence>
<sequence length="151" mass="16545">MRIDPATPLANLTRRMQRQTAEAGGAPVEDWRDSARVSLSAASRNLSARAREQDGNKDIDESGLPSSVRDLLKMIRELKAQIAEKQAQLQALMSDAGMDPEARRLKLEALRNEISTLNGALTSATANLTKISRESDLSKEQMQQVSTLLVS</sequence>
<name>A0A2T5PCK3_9PSED</name>
<proteinExistence type="predicted"/>
<dbReference type="OrthoDB" id="8688854at2"/>
<dbReference type="RefSeq" id="WP_108105793.1">
    <property type="nucleotide sequence ID" value="NZ_QASN01000007.1"/>
</dbReference>
<feature type="region of interest" description="Disordered" evidence="2">
    <location>
        <begin position="43"/>
        <end position="64"/>
    </location>
</feature>
<feature type="compositionally biased region" description="Basic and acidic residues" evidence="2">
    <location>
        <begin position="49"/>
        <end position="60"/>
    </location>
</feature>
<feature type="coiled-coil region" evidence="1">
    <location>
        <begin position="68"/>
        <end position="127"/>
    </location>
</feature>
<dbReference type="AlphaFoldDB" id="A0A2T5PCK3"/>
<dbReference type="Proteomes" id="UP000244064">
    <property type="component" value="Unassembled WGS sequence"/>
</dbReference>
<accession>A0A2T5PCK3</accession>
<evidence type="ECO:0000256" key="1">
    <source>
        <dbReference type="SAM" id="Coils"/>
    </source>
</evidence>